<evidence type="ECO:0000313" key="2">
    <source>
        <dbReference type="Proteomes" id="UP000184041"/>
    </source>
</evidence>
<name>A0A1M5D7X5_9BACT</name>
<sequence length="36" mass="3623">MSLAAGITLRCGKDSVDPDNNGVGANFAGVGEKWDG</sequence>
<accession>A0A1M5D7X5</accession>
<dbReference type="EMBL" id="FQUS01000011">
    <property type="protein sequence ID" value="SHF63054.1"/>
    <property type="molecule type" value="Genomic_DNA"/>
</dbReference>
<proteinExistence type="predicted"/>
<protein>
    <submittedName>
        <fullName evidence="1">Uncharacterized protein</fullName>
    </submittedName>
</protein>
<organism evidence="1 2">
    <name type="scientific">Fodinibius roseus</name>
    <dbReference type="NCBI Taxonomy" id="1194090"/>
    <lineage>
        <taxon>Bacteria</taxon>
        <taxon>Pseudomonadati</taxon>
        <taxon>Balneolota</taxon>
        <taxon>Balneolia</taxon>
        <taxon>Balneolales</taxon>
        <taxon>Balneolaceae</taxon>
        <taxon>Fodinibius</taxon>
    </lineage>
</organism>
<keyword evidence="2" id="KW-1185">Reference proteome</keyword>
<gene>
    <name evidence="1" type="ORF">SAMN05443144_11124</name>
</gene>
<dbReference type="AlphaFoldDB" id="A0A1M5D7X5"/>
<evidence type="ECO:0000313" key="1">
    <source>
        <dbReference type="EMBL" id="SHF63054.1"/>
    </source>
</evidence>
<reference evidence="1 2" key="1">
    <citation type="submission" date="2016-11" db="EMBL/GenBank/DDBJ databases">
        <authorList>
            <person name="Jaros S."/>
            <person name="Januszkiewicz K."/>
            <person name="Wedrychowicz H."/>
        </authorList>
    </citation>
    <scope>NUCLEOTIDE SEQUENCE [LARGE SCALE GENOMIC DNA]</scope>
    <source>
        <strain evidence="1 2">DSM 21986</strain>
    </source>
</reference>
<dbReference type="STRING" id="1194090.SAMN05443144_11124"/>
<dbReference type="Proteomes" id="UP000184041">
    <property type="component" value="Unassembled WGS sequence"/>
</dbReference>